<feature type="region of interest" description="Disordered" evidence="1">
    <location>
        <begin position="121"/>
        <end position="141"/>
    </location>
</feature>
<evidence type="ECO:0008006" key="4">
    <source>
        <dbReference type="Google" id="ProtNLM"/>
    </source>
</evidence>
<dbReference type="OrthoDB" id="2563506at2759"/>
<dbReference type="InterPro" id="IPR024368">
    <property type="entry name" value="Ecl1/2/3"/>
</dbReference>
<dbReference type="EMBL" id="KV748808">
    <property type="protein sequence ID" value="OCL12937.1"/>
    <property type="molecule type" value="Genomic_DNA"/>
</dbReference>
<evidence type="ECO:0000256" key="1">
    <source>
        <dbReference type="SAM" id="MobiDB-lite"/>
    </source>
</evidence>
<dbReference type="Proteomes" id="UP000250140">
    <property type="component" value="Unassembled WGS sequence"/>
</dbReference>
<sequence length="171" mass="18117">MATEMDWSHDFCLSCDRQIAEGAYCSQACRLADLEKAGASEPATPVNFSSSASSTSSYASSSPGFCLPPAVNFAAYKSITRLESPPTSPNNYSLAPGSYFYQPASSSASAASGYCPLPKRSLTPSSSRSSLSSVSSSQPTQGLSIQAANELRGYVSSFDQVRDLKRRLTLH</sequence>
<dbReference type="AlphaFoldDB" id="A0A8E2F9A5"/>
<dbReference type="Pfam" id="PF12855">
    <property type="entry name" value="Ecl1"/>
    <property type="match status" value="1"/>
</dbReference>
<name>A0A8E2F9A5_9PEZI</name>
<gene>
    <name evidence="2" type="ORF">AOQ84DRAFT_132051</name>
</gene>
<evidence type="ECO:0000313" key="3">
    <source>
        <dbReference type="Proteomes" id="UP000250140"/>
    </source>
</evidence>
<organism evidence="2 3">
    <name type="scientific">Glonium stellatum</name>
    <dbReference type="NCBI Taxonomy" id="574774"/>
    <lineage>
        <taxon>Eukaryota</taxon>
        <taxon>Fungi</taxon>
        <taxon>Dikarya</taxon>
        <taxon>Ascomycota</taxon>
        <taxon>Pezizomycotina</taxon>
        <taxon>Dothideomycetes</taxon>
        <taxon>Pleosporomycetidae</taxon>
        <taxon>Gloniales</taxon>
        <taxon>Gloniaceae</taxon>
        <taxon>Glonium</taxon>
    </lineage>
</organism>
<keyword evidence="3" id="KW-1185">Reference proteome</keyword>
<evidence type="ECO:0000313" key="2">
    <source>
        <dbReference type="EMBL" id="OCL12937.1"/>
    </source>
</evidence>
<accession>A0A8E2F9A5</accession>
<protein>
    <recommendedName>
        <fullName evidence="4">Life-span regulatory factor domain-containing protein</fullName>
    </recommendedName>
</protein>
<proteinExistence type="predicted"/>
<reference evidence="2 3" key="1">
    <citation type="journal article" date="2016" name="Nat. Commun.">
        <title>Ectomycorrhizal ecology is imprinted in the genome of the dominant symbiotic fungus Cenococcum geophilum.</title>
        <authorList>
            <consortium name="DOE Joint Genome Institute"/>
            <person name="Peter M."/>
            <person name="Kohler A."/>
            <person name="Ohm R.A."/>
            <person name="Kuo A."/>
            <person name="Krutzmann J."/>
            <person name="Morin E."/>
            <person name="Arend M."/>
            <person name="Barry K.W."/>
            <person name="Binder M."/>
            <person name="Choi C."/>
            <person name="Clum A."/>
            <person name="Copeland A."/>
            <person name="Grisel N."/>
            <person name="Haridas S."/>
            <person name="Kipfer T."/>
            <person name="LaButti K."/>
            <person name="Lindquist E."/>
            <person name="Lipzen A."/>
            <person name="Maire R."/>
            <person name="Meier B."/>
            <person name="Mihaltcheva S."/>
            <person name="Molinier V."/>
            <person name="Murat C."/>
            <person name="Poggeler S."/>
            <person name="Quandt C.A."/>
            <person name="Sperisen C."/>
            <person name="Tritt A."/>
            <person name="Tisserant E."/>
            <person name="Crous P.W."/>
            <person name="Henrissat B."/>
            <person name="Nehls U."/>
            <person name="Egli S."/>
            <person name="Spatafora J.W."/>
            <person name="Grigoriev I.V."/>
            <person name="Martin F.M."/>
        </authorList>
    </citation>
    <scope>NUCLEOTIDE SEQUENCE [LARGE SCALE GENOMIC DNA]</scope>
    <source>
        <strain evidence="2 3">CBS 207.34</strain>
    </source>
</reference>